<feature type="binding site" evidence="2">
    <location>
        <position position="137"/>
    </location>
    <ligand>
        <name>substrate</name>
    </ligand>
</feature>
<dbReference type="AlphaFoldDB" id="A0A1C0YR44"/>
<dbReference type="NCBIfam" id="TIGR03590">
    <property type="entry name" value="PseG"/>
    <property type="match status" value="1"/>
</dbReference>
<evidence type="ECO:0000256" key="2">
    <source>
        <dbReference type="PIRSR" id="PIRSR620023-2"/>
    </source>
</evidence>
<keyword evidence="4" id="KW-1185">Reference proteome</keyword>
<dbReference type="Proteomes" id="UP000093482">
    <property type="component" value="Unassembled WGS sequence"/>
</dbReference>
<name>A0A1C0YR44_9BACL</name>
<dbReference type="RefSeq" id="WP_066465083.1">
    <property type="nucleotide sequence ID" value="NZ_MATO01000041.1"/>
</dbReference>
<feature type="active site" description="Proton acceptor" evidence="1">
    <location>
        <position position="17"/>
    </location>
</feature>
<sequence length="318" mass="35755">MNIVIRADASVTIGSGHVMRCLTIAKKLRAAGCDVAFWMERLEGHLIDYVAQQGFRCIEEAEHAQLYIVDHYGLGIEWERSIRPFTKKLAVIDDLAREHDCDLLLDQNVVPHFATRYDGIVPAHCVKLLGPTYLIMRDEFIEARAKLMPRSKNVERLLIFMGGTDPTNETMKVLEALKNHHFAHVDVVVGNGNPVKEQIAAICHERAYHYHCQIDYMAQLMIQADFAIGAGGSTLWERCYVGLPSSSTIVADNQSETTTLAHELQVTINLGWHEHVTAETYAQLLQYIAVGYMSENGLQLTATDKPNAWCHKVLELIT</sequence>
<dbReference type="SUPFAM" id="SSF53756">
    <property type="entry name" value="UDP-Glycosyltransferase/glycogen phosphorylase"/>
    <property type="match status" value="1"/>
</dbReference>
<evidence type="ECO:0000313" key="4">
    <source>
        <dbReference type="Proteomes" id="UP000093482"/>
    </source>
</evidence>
<gene>
    <name evidence="3" type="ORF">A6K76_12335</name>
</gene>
<accession>A0A1C0YR44</accession>
<evidence type="ECO:0000256" key="1">
    <source>
        <dbReference type="PIRSR" id="PIRSR620023-1"/>
    </source>
</evidence>
<dbReference type="InterPro" id="IPR020023">
    <property type="entry name" value="PseG"/>
</dbReference>
<dbReference type="OrthoDB" id="9805604at2"/>
<dbReference type="Gene3D" id="3.40.50.2000">
    <property type="entry name" value="Glycogen Phosphorylase B"/>
    <property type="match status" value="1"/>
</dbReference>
<dbReference type="Gene3D" id="3.40.50.11190">
    <property type="match status" value="1"/>
</dbReference>
<proteinExistence type="predicted"/>
<dbReference type="EMBL" id="MATO01000041">
    <property type="protein sequence ID" value="OCS89630.1"/>
    <property type="molecule type" value="Genomic_DNA"/>
</dbReference>
<dbReference type="GO" id="GO:0016787">
    <property type="term" value="F:hydrolase activity"/>
    <property type="evidence" value="ECO:0007669"/>
    <property type="project" value="UniProtKB-KW"/>
</dbReference>
<feature type="binding site" evidence="2">
    <location>
        <position position="237"/>
    </location>
    <ligand>
        <name>substrate</name>
    </ligand>
</feature>
<keyword evidence="3" id="KW-0378">Hydrolase</keyword>
<evidence type="ECO:0000313" key="3">
    <source>
        <dbReference type="EMBL" id="OCS89630.1"/>
    </source>
</evidence>
<protein>
    <submittedName>
        <fullName evidence="3">UDP-2,4-diacetamido-2,4, 6-trideoxy-beta-L-altropyranose hydrolase</fullName>
    </submittedName>
</protein>
<reference evidence="3 4" key="1">
    <citation type="submission" date="2016-07" db="EMBL/GenBank/DDBJ databases">
        <title>Caryophanon latum genome sequencing.</title>
        <authorList>
            <person name="Verma A."/>
            <person name="Pal Y."/>
            <person name="Krishnamurthi S."/>
        </authorList>
    </citation>
    <scope>NUCLEOTIDE SEQUENCE [LARGE SCALE GENOMIC DNA]</scope>
    <source>
        <strain evidence="3 4">DSM 14151</strain>
    </source>
</reference>
<comment type="caution">
    <text evidence="3">The sequence shown here is derived from an EMBL/GenBank/DDBJ whole genome shotgun (WGS) entry which is preliminary data.</text>
</comment>
<organism evidence="3 4">
    <name type="scientific">Caryophanon latum</name>
    <dbReference type="NCBI Taxonomy" id="33977"/>
    <lineage>
        <taxon>Bacteria</taxon>
        <taxon>Bacillati</taxon>
        <taxon>Bacillota</taxon>
        <taxon>Bacilli</taxon>
        <taxon>Bacillales</taxon>
        <taxon>Caryophanaceae</taxon>
        <taxon>Caryophanon</taxon>
    </lineage>
</organism>